<feature type="compositionally biased region" description="Polar residues" evidence="1">
    <location>
        <begin position="355"/>
        <end position="366"/>
    </location>
</feature>
<evidence type="ECO:0000256" key="2">
    <source>
        <dbReference type="SAM" id="Phobius"/>
    </source>
</evidence>
<keyword evidence="2" id="KW-0812">Transmembrane</keyword>
<keyword evidence="2" id="KW-0472">Membrane</keyword>
<feature type="region of interest" description="Disordered" evidence="1">
    <location>
        <begin position="1"/>
        <end position="21"/>
    </location>
</feature>
<evidence type="ECO:0000256" key="1">
    <source>
        <dbReference type="SAM" id="MobiDB-lite"/>
    </source>
</evidence>
<protein>
    <recommendedName>
        <fullName evidence="5">Pali-domain-containing protein</fullName>
    </recommendedName>
</protein>
<proteinExistence type="predicted"/>
<feature type="transmembrane region" description="Helical" evidence="2">
    <location>
        <begin position="32"/>
        <end position="55"/>
    </location>
</feature>
<evidence type="ECO:0008006" key="5">
    <source>
        <dbReference type="Google" id="ProtNLM"/>
    </source>
</evidence>
<dbReference type="AlphaFoldDB" id="A0AAV1IKT6"/>
<keyword evidence="2" id="KW-1133">Transmembrane helix</keyword>
<feature type="compositionally biased region" description="Low complexity" evidence="1">
    <location>
        <begin position="426"/>
        <end position="436"/>
    </location>
</feature>
<name>A0AAV1IKT6_9CHLO</name>
<feature type="compositionally biased region" description="Polar residues" evidence="1">
    <location>
        <begin position="262"/>
        <end position="276"/>
    </location>
</feature>
<sequence length="485" mass="49215">MGLFGRKTVSTPTSAPPPPAQKQGCCHHVSRALLSGIITTILFCIFGLAICALVGRRYYWFYYTANSSDPGAYWISGGWLDFADRDLGNHSLKDANFGLWIIGIISAAALAASAIIAFMEFFVSITGNAGRHTAGLAFPLGIITVGILICYIAAAAIEMDKWSSNNDGTKYRVWPSWGWICAIVAGALWFFVGTFAACMGPKYGKAKYGGTTAQGYPSEHHYPTTPVAGAAGAGAGAGAAAGRPKRGWFGRNKNNAGAAPGTPQQSYAAQPFNANQGPAGANRDVEMGNTGVPHNGHHGHGGEALAAGGGVGLGAAAAAHHHDQRQAENAAPAKEKRGLFGRKKVTTPTAAGGTANDQPTYANQPTRAHPEGGAFPQGGTNRGGVNQPGAGPAGNGYPRQGGDQGDGAWAGGRMSDQEGQRGGAWPAQGQTPAGSAAGAGTGAGTGAGMGTGGAAPAGQTGRAGSANMGRAESTGKKKGMFSFYH</sequence>
<accession>A0AAV1IKT6</accession>
<gene>
    <name evidence="3" type="ORF">CVIRNUC_010021</name>
</gene>
<feature type="transmembrane region" description="Helical" evidence="2">
    <location>
        <begin position="135"/>
        <end position="157"/>
    </location>
</feature>
<comment type="caution">
    <text evidence="3">The sequence shown here is derived from an EMBL/GenBank/DDBJ whole genome shotgun (WGS) entry which is preliminary data.</text>
</comment>
<evidence type="ECO:0000313" key="3">
    <source>
        <dbReference type="EMBL" id="CAK0786807.1"/>
    </source>
</evidence>
<feature type="transmembrane region" description="Helical" evidence="2">
    <location>
        <begin position="97"/>
        <end position="123"/>
    </location>
</feature>
<organism evidence="3 4">
    <name type="scientific">Coccomyxa viridis</name>
    <dbReference type="NCBI Taxonomy" id="1274662"/>
    <lineage>
        <taxon>Eukaryota</taxon>
        <taxon>Viridiplantae</taxon>
        <taxon>Chlorophyta</taxon>
        <taxon>core chlorophytes</taxon>
        <taxon>Trebouxiophyceae</taxon>
        <taxon>Trebouxiophyceae incertae sedis</taxon>
        <taxon>Coccomyxaceae</taxon>
        <taxon>Coccomyxa</taxon>
    </lineage>
</organism>
<dbReference type="Proteomes" id="UP001314263">
    <property type="component" value="Unassembled WGS sequence"/>
</dbReference>
<evidence type="ECO:0000313" key="4">
    <source>
        <dbReference type="Proteomes" id="UP001314263"/>
    </source>
</evidence>
<reference evidence="3 4" key="1">
    <citation type="submission" date="2023-10" db="EMBL/GenBank/DDBJ databases">
        <authorList>
            <person name="Maclean D."/>
            <person name="Macfadyen A."/>
        </authorList>
    </citation>
    <scope>NUCLEOTIDE SEQUENCE [LARGE SCALE GENOMIC DNA]</scope>
</reference>
<dbReference type="EMBL" id="CAUYUE010000015">
    <property type="protein sequence ID" value="CAK0786807.1"/>
    <property type="molecule type" value="Genomic_DNA"/>
</dbReference>
<feature type="transmembrane region" description="Helical" evidence="2">
    <location>
        <begin position="177"/>
        <end position="198"/>
    </location>
</feature>
<feature type="region of interest" description="Disordered" evidence="1">
    <location>
        <begin position="233"/>
        <end position="485"/>
    </location>
</feature>
<feature type="compositionally biased region" description="Gly residues" evidence="1">
    <location>
        <begin position="437"/>
        <end position="455"/>
    </location>
</feature>
<keyword evidence="4" id="KW-1185">Reference proteome</keyword>